<accession>A0AA48M8T7</accession>
<keyword evidence="2" id="KW-1133">Transmembrane helix</keyword>
<dbReference type="AlphaFoldDB" id="A0AA48M8T7"/>
<keyword evidence="4" id="KW-1185">Reference proteome</keyword>
<sequence length="199" mass="21895">MAYDRDERVNAEQKEGENGLTEMFDQRDTEFADSWMGAVLDENAARSRGNIQYDPYSQTERYLGEQNVDTAGADLTQQADREGEKRGDNRQDDSTLNGNDVETAAEIAEPVRNTRTTDTRTTDDVDTQADGGASGIGWTGLGLSILSLFLLPYIVAPIGVVLGYLAYRRNARTLGVWAMIVGAIAIIGALIIYPYYIAR</sequence>
<evidence type="ECO:0000313" key="3">
    <source>
        <dbReference type="EMBL" id="CAJ1001754.1"/>
    </source>
</evidence>
<gene>
    <name evidence="3" type="ORF">BSPP4475_05345</name>
</gene>
<organism evidence="3 4">
    <name type="scientific">Brevibacillus aydinogluensis</name>
    <dbReference type="NCBI Taxonomy" id="927786"/>
    <lineage>
        <taxon>Bacteria</taxon>
        <taxon>Bacillati</taxon>
        <taxon>Bacillota</taxon>
        <taxon>Bacilli</taxon>
        <taxon>Bacillales</taxon>
        <taxon>Paenibacillaceae</taxon>
        <taxon>Brevibacillus</taxon>
    </lineage>
</organism>
<feature type="region of interest" description="Disordered" evidence="1">
    <location>
        <begin position="1"/>
        <end position="26"/>
    </location>
</feature>
<dbReference type="PANTHER" id="PTHR40040:SF1">
    <property type="entry name" value="MEMBRANE PROTEIN"/>
    <property type="match status" value="1"/>
</dbReference>
<dbReference type="RefSeq" id="WP_212133084.1">
    <property type="nucleotide sequence ID" value="NZ_JAUSVZ010000014.1"/>
</dbReference>
<proteinExistence type="predicted"/>
<feature type="compositionally biased region" description="Basic and acidic residues" evidence="1">
    <location>
        <begin position="1"/>
        <end position="17"/>
    </location>
</feature>
<dbReference type="EMBL" id="OY569118">
    <property type="protein sequence ID" value="CAJ1001754.1"/>
    <property type="molecule type" value="Genomic_DNA"/>
</dbReference>
<evidence type="ECO:0000256" key="2">
    <source>
        <dbReference type="SAM" id="Phobius"/>
    </source>
</evidence>
<feature type="transmembrane region" description="Helical" evidence="2">
    <location>
        <begin position="174"/>
        <end position="196"/>
    </location>
</feature>
<evidence type="ECO:0000313" key="4">
    <source>
        <dbReference type="Proteomes" id="UP001189619"/>
    </source>
</evidence>
<reference evidence="3" key="1">
    <citation type="submission" date="2023-07" db="EMBL/GenBank/DDBJ databases">
        <authorList>
            <person name="Ivanov I."/>
            <person name="Teneva D."/>
            <person name="Stoikov I."/>
        </authorList>
    </citation>
    <scope>NUCLEOTIDE SEQUENCE</scope>
    <source>
        <strain evidence="3">4475</strain>
    </source>
</reference>
<keyword evidence="2" id="KW-0812">Transmembrane</keyword>
<feature type="region of interest" description="Disordered" evidence="1">
    <location>
        <begin position="77"/>
        <end position="108"/>
    </location>
</feature>
<dbReference type="KEGG" id="bayd:BSPP4475_05345"/>
<dbReference type="PANTHER" id="PTHR40040">
    <property type="entry name" value="SMALL HYDROPHOBIC PROTEIN-RELATED"/>
    <property type="match status" value="1"/>
</dbReference>
<protein>
    <submittedName>
        <fullName evidence="3">DUF308 domain-containing protein</fullName>
    </submittedName>
</protein>
<dbReference type="Proteomes" id="UP001189619">
    <property type="component" value="Chromosome"/>
</dbReference>
<dbReference type="InterPro" id="IPR055338">
    <property type="entry name" value="YqfX-like"/>
</dbReference>
<feature type="transmembrane region" description="Helical" evidence="2">
    <location>
        <begin position="145"/>
        <end position="167"/>
    </location>
</feature>
<feature type="compositionally biased region" description="Basic and acidic residues" evidence="1">
    <location>
        <begin position="79"/>
        <end position="93"/>
    </location>
</feature>
<name>A0AA48M8T7_9BACL</name>
<keyword evidence="2" id="KW-0472">Membrane</keyword>
<evidence type="ECO:0000256" key="1">
    <source>
        <dbReference type="SAM" id="MobiDB-lite"/>
    </source>
</evidence>